<dbReference type="InterPro" id="IPR012394">
    <property type="entry name" value="Aldehyde_DH_NAD(P)"/>
</dbReference>
<evidence type="ECO:0000256" key="5">
    <source>
        <dbReference type="PROSITE-ProRule" id="PRU10007"/>
    </source>
</evidence>
<dbReference type="Proteomes" id="UP001356170">
    <property type="component" value="Unassembled WGS sequence"/>
</dbReference>
<protein>
    <recommendedName>
        <fullName evidence="4">Aldehyde dehydrogenase</fullName>
    </recommendedName>
</protein>
<dbReference type="InterPro" id="IPR029510">
    <property type="entry name" value="Ald_DH_CS_GLU"/>
</dbReference>
<dbReference type="PANTHER" id="PTHR43570">
    <property type="entry name" value="ALDEHYDE DEHYDROGENASE"/>
    <property type="match status" value="1"/>
</dbReference>
<dbReference type="EMBL" id="JAZHBO010000001">
    <property type="protein sequence ID" value="MEF2155474.1"/>
    <property type="molecule type" value="Genomic_DNA"/>
</dbReference>
<sequence length="477" mass="52237">MTTELSPVDRLQPVFTAQQRAHLQNLSPDVAARRAALERLAAMLDTHWHDMTAAVQRDFGVRNPFETELTELVQAKGAIREAKRALPRWCRPKKRKLSLLEFPTASAWTFPQPVGVVGIIVPWNFPIAMAVQPMIGALAAGNRVMVKMSENSLHLAELLQRVSPQFFDPNEVSFFADDGTGTLGPAFSALPFNHLFFTGSADTGRKVMASAAANLTPVTLELGGKSPAIVAKDYSAERAAERILWSKMLNSGQICTSVDHVYVPTDKVDAFVRAAKAWVRKHIPNVNNGDFTSIIDTRSFARLQDTIADAKQHGAEIVELYEGPAPTGETRVLPPKLVLKPTTAMRIMQREIFGPVLPVIAYDDINAVVAEINSRPRPLAFYVFSDDRKLQYQLVQSTISGGVGINEPVVQAGIHDLPFGGSGDSGMGHYHGHEGFLTFSKLRPVFRQGPIRALDFVLPPYSGRAAQVLSIMKKLGG</sequence>
<reference evidence="8 9" key="1">
    <citation type="submission" date="2024-01" db="EMBL/GenBank/DDBJ databases">
        <title>Novel species of the genus Luteimonas isolated from rivers.</title>
        <authorList>
            <person name="Lu H."/>
        </authorList>
    </citation>
    <scope>NUCLEOTIDE SEQUENCE [LARGE SCALE GENOMIC DNA]</scope>
    <source>
        <strain evidence="8 9">FXH3W</strain>
    </source>
</reference>
<dbReference type="Pfam" id="PF00171">
    <property type="entry name" value="Aldedh"/>
    <property type="match status" value="1"/>
</dbReference>
<dbReference type="PROSITE" id="PS00687">
    <property type="entry name" value="ALDEHYDE_DEHYDR_GLU"/>
    <property type="match status" value="1"/>
</dbReference>
<proteinExistence type="inferred from homology"/>
<dbReference type="InterPro" id="IPR016163">
    <property type="entry name" value="Ald_DH_C"/>
</dbReference>
<evidence type="ECO:0000256" key="2">
    <source>
        <dbReference type="ARBA" id="ARBA00023002"/>
    </source>
</evidence>
<evidence type="ECO:0000256" key="3">
    <source>
        <dbReference type="ARBA" id="ARBA00023027"/>
    </source>
</evidence>
<evidence type="ECO:0000313" key="9">
    <source>
        <dbReference type="Proteomes" id="UP001356170"/>
    </source>
</evidence>
<evidence type="ECO:0000256" key="6">
    <source>
        <dbReference type="RuleBase" id="RU003345"/>
    </source>
</evidence>
<dbReference type="InterPro" id="IPR016162">
    <property type="entry name" value="Ald_DH_N"/>
</dbReference>
<evidence type="ECO:0000256" key="1">
    <source>
        <dbReference type="ARBA" id="ARBA00009986"/>
    </source>
</evidence>
<dbReference type="InterPro" id="IPR016161">
    <property type="entry name" value="Ald_DH/histidinol_DH"/>
</dbReference>
<dbReference type="InterPro" id="IPR015590">
    <property type="entry name" value="Aldehyde_DH_dom"/>
</dbReference>
<comment type="caution">
    <text evidence="8">The sequence shown here is derived from an EMBL/GenBank/DDBJ whole genome shotgun (WGS) entry which is preliminary data.</text>
</comment>
<dbReference type="Gene3D" id="3.40.309.10">
    <property type="entry name" value="Aldehyde Dehydrogenase, Chain A, domain 2"/>
    <property type="match status" value="1"/>
</dbReference>
<evidence type="ECO:0000256" key="4">
    <source>
        <dbReference type="PIRNR" id="PIRNR036492"/>
    </source>
</evidence>
<organism evidence="8 9">
    <name type="scientific">Aquilutibacter rugosus</name>
    <dbReference type="NCBI Taxonomy" id="3115820"/>
    <lineage>
        <taxon>Bacteria</taxon>
        <taxon>Pseudomonadati</taxon>
        <taxon>Pseudomonadota</taxon>
        <taxon>Gammaproteobacteria</taxon>
        <taxon>Lysobacterales</taxon>
        <taxon>Lysobacteraceae</taxon>
        <taxon>Aquilutibacter</taxon>
    </lineage>
</organism>
<comment type="similarity">
    <text evidence="1 4 6">Belongs to the aldehyde dehydrogenase family.</text>
</comment>
<evidence type="ECO:0000259" key="7">
    <source>
        <dbReference type="Pfam" id="PF00171"/>
    </source>
</evidence>
<keyword evidence="2 4" id="KW-0560">Oxidoreductase</keyword>
<name>A0ABU7UY38_9GAMM</name>
<feature type="domain" description="Aldehyde dehydrogenase" evidence="7">
    <location>
        <begin position="29"/>
        <end position="443"/>
    </location>
</feature>
<keyword evidence="9" id="KW-1185">Reference proteome</keyword>
<evidence type="ECO:0000313" key="8">
    <source>
        <dbReference type="EMBL" id="MEF2155474.1"/>
    </source>
</evidence>
<dbReference type="SUPFAM" id="SSF53720">
    <property type="entry name" value="ALDH-like"/>
    <property type="match status" value="1"/>
</dbReference>
<dbReference type="Gene3D" id="3.40.605.10">
    <property type="entry name" value="Aldehyde Dehydrogenase, Chain A, domain 1"/>
    <property type="match status" value="1"/>
</dbReference>
<feature type="active site" evidence="5">
    <location>
        <position position="221"/>
    </location>
</feature>
<dbReference type="PIRSF" id="PIRSF036492">
    <property type="entry name" value="ALDH"/>
    <property type="match status" value="1"/>
</dbReference>
<accession>A0ABU7UY38</accession>
<gene>
    <name evidence="8" type="ORF">V3390_04410</name>
</gene>
<dbReference type="RefSeq" id="WP_331703514.1">
    <property type="nucleotide sequence ID" value="NZ_JAZHBO010000001.1"/>
</dbReference>
<dbReference type="PANTHER" id="PTHR43570:SF20">
    <property type="entry name" value="ALDEHYDE DEHYDROGENASE ALDX-RELATED"/>
    <property type="match status" value="1"/>
</dbReference>
<keyword evidence="3" id="KW-0520">NAD</keyword>